<evidence type="ECO:0000256" key="2">
    <source>
        <dbReference type="ARBA" id="ARBA00010280"/>
    </source>
</evidence>
<name>A0A917WNB4_9ACTN</name>
<dbReference type="EMBL" id="BMNA01000016">
    <property type="protein sequence ID" value="GGM16820.1"/>
    <property type="molecule type" value="Genomic_DNA"/>
</dbReference>
<evidence type="ECO:0000256" key="4">
    <source>
        <dbReference type="ARBA" id="ARBA00020367"/>
    </source>
</evidence>
<dbReference type="Proteomes" id="UP000655208">
    <property type="component" value="Unassembled WGS sequence"/>
</dbReference>
<dbReference type="InterPro" id="IPR010918">
    <property type="entry name" value="PurM-like_C_dom"/>
</dbReference>
<gene>
    <name evidence="12 16" type="primary">purM</name>
    <name evidence="16" type="ORF">GCM10011594_41070</name>
</gene>
<dbReference type="InterPro" id="IPR036676">
    <property type="entry name" value="PurM-like_C_sf"/>
</dbReference>
<organism evidence="16 17">
    <name type="scientific">Nakamurella endophytica</name>
    <dbReference type="NCBI Taxonomy" id="1748367"/>
    <lineage>
        <taxon>Bacteria</taxon>
        <taxon>Bacillati</taxon>
        <taxon>Actinomycetota</taxon>
        <taxon>Actinomycetes</taxon>
        <taxon>Nakamurellales</taxon>
        <taxon>Nakamurellaceae</taxon>
        <taxon>Nakamurella</taxon>
    </lineage>
</organism>
<dbReference type="Pfam" id="PF00586">
    <property type="entry name" value="AIRS"/>
    <property type="match status" value="1"/>
</dbReference>
<reference evidence="16" key="2">
    <citation type="submission" date="2020-09" db="EMBL/GenBank/DDBJ databases">
        <authorList>
            <person name="Sun Q."/>
            <person name="Zhou Y."/>
        </authorList>
    </citation>
    <scope>NUCLEOTIDE SEQUENCE</scope>
    <source>
        <strain evidence="16">CGMCC 4.7308</strain>
    </source>
</reference>
<comment type="pathway">
    <text evidence="1 12">Purine metabolism; IMP biosynthesis via de novo pathway; 5-amino-1-(5-phospho-D-ribosyl)imidazole from N(2)-formyl-N(1)-(5-phospho-D-ribosyl)glycinamide: step 2/2.</text>
</comment>
<evidence type="ECO:0000256" key="12">
    <source>
        <dbReference type="HAMAP-Rule" id="MF_00741"/>
    </source>
</evidence>
<dbReference type="PANTHER" id="PTHR10520:SF12">
    <property type="entry name" value="TRIFUNCTIONAL PURINE BIOSYNTHETIC PROTEIN ADENOSINE-3"/>
    <property type="match status" value="1"/>
</dbReference>
<dbReference type="GO" id="GO:0004637">
    <property type="term" value="F:phosphoribosylamine-glycine ligase activity"/>
    <property type="evidence" value="ECO:0007669"/>
    <property type="project" value="TreeGrafter"/>
</dbReference>
<feature type="compositionally biased region" description="Polar residues" evidence="13">
    <location>
        <begin position="1"/>
        <end position="12"/>
    </location>
</feature>
<keyword evidence="12" id="KW-0963">Cytoplasm</keyword>
<dbReference type="EC" id="6.3.3.1" evidence="3 12"/>
<evidence type="ECO:0000256" key="5">
    <source>
        <dbReference type="ARBA" id="ARBA00022598"/>
    </source>
</evidence>
<feature type="domain" description="PurM-like C-terminal" evidence="15">
    <location>
        <begin position="199"/>
        <end position="362"/>
    </location>
</feature>
<dbReference type="GO" id="GO:0005524">
    <property type="term" value="F:ATP binding"/>
    <property type="evidence" value="ECO:0007669"/>
    <property type="project" value="UniProtKB-KW"/>
</dbReference>
<feature type="region of interest" description="Disordered" evidence="13">
    <location>
        <begin position="1"/>
        <end position="28"/>
    </location>
</feature>
<proteinExistence type="inferred from homology"/>
<comment type="caution">
    <text evidence="16">The sequence shown here is derived from an EMBL/GenBank/DDBJ whole genome shotgun (WGS) entry which is preliminary data.</text>
</comment>
<dbReference type="GO" id="GO:0046084">
    <property type="term" value="P:adenine biosynthetic process"/>
    <property type="evidence" value="ECO:0007669"/>
    <property type="project" value="TreeGrafter"/>
</dbReference>
<dbReference type="FunFam" id="3.30.1330.10:FF:000001">
    <property type="entry name" value="Phosphoribosylformylglycinamidine cyclo-ligase"/>
    <property type="match status" value="1"/>
</dbReference>
<dbReference type="GO" id="GO:0006189">
    <property type="term" value="P:'de novo' IMP biosynthetic process"/>
    <property type="evidence" value="ECO:0007669"/>
    <property type="project" value="UniProtKB-UniRule"/>
</dbReference>
<comment type="catalytic activity">
    <reaction evidence="11 12">
        <text>2-formamido-N(1)-(5-O-phospho-beta-D-ribosyl)acetamidine + ATP = 5-amino-1-(5-phospho-beta-D-ribosyl)imidazole + ADP + phosphate + H(+)</text>
        <dbReference type="Rhea" id="RHEA:23032"/>
        <dbReference type="ChEBI" id="CHEBI:15378"/>
        <dbReference type="ChEBI" id="CHEBI:30616"/>
        <dbReference type="ChEBI" id="CHEBI:43474"/>
        <dbReference type="ChEBI" id="CHEBI:137981"/>
        <dbReference type="ChEBI" id="CHEBI:147287"/>
        <dbReference type="ChEBI" id="CHEBI:456216"/>
        <dbReference type="EC" id="6.3.3.1"/>
    </reaction>
</comment>
<accession>A0A917WNB4</accession>
<dbReference type="InterPro" id="IPR016188">
    <property type="entry name" value="PurM-like_N"/>
</dbReference>
<evidence type="ECO:0000259" key="15">
    <source>
        <dbReference type="Pfam" id="PF02769"/>
    </source>
</evidence>
<dbReference type="HAMAP" id="MF_00741">
    <property type="entry name" value="AIRS"/>
    <property type="match status" value="1"/>
</dbReference>
<reference evidence="16" key="1">
    <citation type="journal article" date="2014" name="Int. J. Syst. Evol. Microbiol.">
        <title>Complete genome sequence of Corynebacterium casei LMG S-19264T (=DSM 44701T), isolated from a smear-ripened cheese.</title>
        <authorList>
            <consortium name="US DOE Joint Genome Institute (JGI-PGF)"/>
            <person name="Walter F."/>
            <person name="Albersmeier A."/>
            <person name="Kalinowski J."/>
            <person name="Ruckert C."/>
        </authorList>
    </citation>
    <scope>NUCLEOTIDE SEQUENCE</scope>
    <source>
        <strain evidence="16">CGMCC 4.7308</strain>
    </source>
</reference>
<dbReference type="Gene3D" id="3.90.650.10">
    <property type="entry name" value="PurM-like C-terminal domain"/>
    <property type="match status" value="1"/>
</dbReference>
<evidence type="ECO:0000256" key="8">
    <source>
        <dbReference type="ARBA" id="ARBA00031908"/>
    </source>
</evidence>
<dbReference type="InterPro" id="IPR036921">
    <property type="entry name" value="PurM-like_N_sf"/>
</dbReference>
<evidence type="ECO:0000313" key="17">
    <source>
        <dbReference type="Proteomes" id="UP000655208"/>
    </source>
</evidence>
<dbReference type="InterPro" id="IPR004733">
    <property type="entry name" value="PurM_cligase"/>
</dbReference>
<evidence type="ECO:0000256" key="13">
    <source>
        <dbReference type="SAM" id="MobiDB-lite"/>
    </source>
</evidence>
<keyword evidence="6 12" id="KW-0547">Nucleotide-binding</keyword>
<evidence type="ECO:0000313" key="16">
    <source>
        <dbReference type="EMBL" id="GGM16820.1"/>
    </source>
</evidence>
<comment type="similarity">
    <text evidence="2 12">Belongs to the AIR synthase family.</text>
</comment>
<feature type="domain" description="PurM-like N-terminal" evidence="14">
    <location>
        <begin position="81"/>
        <end position="187"/>
    </location>
</feature>
<dbReference type="FunFam" id="3.90.650.10:FF:000016">
    <property type="entry name" value="Phosphoribosylformylglycinamidine cyclo-ligase"/>
    <property type="match status" value="1"/>
</dbReference>
<dbReference type="Gene3D" id="3.30.1330.10">
    <property type="entry name" value="PurM-like, N-terminal domain"/>
    <property type="match status" value="1"/>
</dbReference>
<dbReference type="SUPFAM" id="SSF56042">
    <property type="entry name" value="PurM C-terminal domain-like"/>
    <property type="match status" value="1"/>
</dbReference>
<dbReference type="SUPFAM" id="SSF55326">
    <property type="entry name" value="PurM N-terminal domain-like"/>
    <property type="match status" value="1"/>
</dbReference>
<keyword evidence="12" id="KW-0658">Purine biosynthesis</keyword>
<dbReference type="GO" id="GO:0005829">
    <property type="term" value="C:cytosol"/>
    <property type="evidence" value="ECO:0007669"/>
    <property type="project" value="TreeGrafter"/>
</dbReference>
<evidence type="ECO:0000256" key="1">
    <source>
        <dbReference type="ARBA" id="ARBA00004686"/>
    </source>
</evidence>
<evidence type="ECO:0000256" key="6">
    <source>
        <dbReference type="ARBA" id="ARBA00022741"/>
    </source>
</evidence>
<keyword evidence="17" id="KW-1185">Reference proteome</keyword>
<evidence type="ECO:0000256" key="9">
    <source>
        <dbReference type="ARBA" id="ARBA00032931"/>
    </source>
</evidence>
<evidence type="ECO:0000256" key="11">
    <source>
        <dbReference type="ARBA" id="ARBA00049057"/>
    </source>
</evidence>
<comment type="subcellular location">
    <subcellularLocation>
        <location evidence="12">Cytoplasm</location>
    </subcellularLocation>
</comment>
<keyword evidence="7 12" id="KW-0067">ATP-binding</keyword>
<dbReference type="CDD" id="cd02196">
    <property type="entry name" value="PurM"/>
    <property type="match status" value="1"/>
</dbReference>
<evidence type="ECO:0000259" key="14">
    <source>
        <dbReference type="Pfam" id="PF00586"/>
    </source>
</evidence>
<dbReference type="PANTHER" id="PTHR10520">
    <property type="entry name" value="TRIFUNCTIONAL PURINE BIOSYNTHETIC PROTEIN ADENOSINE-3-RELATED"/>
    <property type="match status" value="1"/>
</dbReference>
<keyword evidence="5 12" id="KW-0436">Ligase</keyword>
<protein>
    <recommendedName>
        <fullName evidence="4 12">Phosphoribosylformylglycinamidine cyclo-ligase</fullName>
        <ecNumber evidence="3 12">6.3.3.1</ecNumber>
    </recommendedName>
    <alternativeName>
        <fullName evidence="9 12">AIR synthase</fullName>
    </alternativeName>
    <alternativeName>
        <fullName evidence="10 12">AIRS</fullName>
    </alternativeName>
    <alternativeName>
        <fullName evidence="8 12">Phosphoribosyl-aminoimidazole synthetase</fullName>
    </alternativeName>
</protein>
<evidence type="ECO:0000256" key="3">
    <source>
        <dbReference type="ARBA" id="ARBA00013047"/>
    </source>
</evidence>
<sequence>MSDVQTDPSATGEQPRPVDDRRHPIGSGVSYAGSGVSIAAAERAVELMKPYAEKTRRPEVLDGLGGFAALFKVPLHRYRDPVLASSSDGVGTKSVIAQALDVHDTIGIDLVAMVVDDLVASGAEPLFLQDYIACGQVVPERIAAIVAGIAEGCRLAGCSLVGGETAEHPGIMAAADYDLAAMAVGVVEADAILGRDRVRPGDVVIGMQSSGLHSNGYSMVRHVLLDIARLRLEGHVEEFGRTLGEELLVPCRVYALECLRLARETDVHAYAHITGGGLAGNLARVVPDGLTARLDRRSWTPLPVFGYIAGHGRVPREEMEKAFNMGIGMACVLPAADVDRAMAVLTARHVPSVVLGTVERSGPDDPRVVLEGEHPRF</sequence>
<evidence type="ECO:0000256" key="7">
    <source>
        <dbReference type="ARBA" id="ARBA00022840"/>
    </source>
</evidence>
<dbReference type="GO" id="GO:0004641">
    <property type="term" value="F:phosphoribosylformylglycinamidine cyclo-ligase activity"/>
    <property type="evidence" value="ECO:0007669"/>
    <property type="project" value="UniProtKB-UniRule"/>
</dbReference>
<dbReference type="NCBIfam" id="TIGR00878">
    <property type="entry name" value="purM"/>
    <property type="match status" value="1"/>
</dbReference>
<dbReference type="AlphaFoldDB" id="A0A917WNB4"/>
<evidence type="ECO:0000256" key="10">
    <source>
        <dbReference type="ARBA" id="ARBA00033093"/>
    </source>
</evidence>
<dbReference type="Pfam" id="PF02769">
    <property type="entry name" value="AIRS_C"/>
    <property type="match status" value="1"/>
</dbReference>